<accession>A0AAD6D167</accession>
<sequence>MASRTIYLISSRNSEAQRAHFAVFVPSERDSEHGTLIQAVGAPMAGYYLEFKRNYSPADSSEKYTVFPIGEVDPVNIVDPEPGPKRSDCTPNGVLEVAATEVPTPGISENFLAPVNDVSNKRCQEWTMEYIRHLVSRRLIGSDAIRTVQSKRDPPYHGVGLQSTTRRC</sequence>
<keyword evidence="2" id="KW-1185">Reference proteome</keyword>
<organism evidence="1 2">
    <name type="scientific">Penicillium frequentans</name>
    <dbReference type="NCBI Taxonomy" id="3151616"/>
    <lineage>
        <taxon>Eukaryota</taxon>
        <taxon>Fungi</taxon>
        <taxon>Dikarya</taxon>
        <taxon>Ascomycota</taxon>
        <taxon>Pezizomycotina</taxon>
        <taxon>Eurotiomycetes</taxon>
        <taxon>Eurotiomycetidae</taxon>
        <taxon>Eurotiales</taxon>
        <taxon>Aspergillaceae</taxon>
        <taxon>Penicillium</taxon>
    </lineage>
</organism>
<name>A0AAD6D167_9EURO</name>
<gene>
    <name evidence="1" type="ORF">N7494_004715</name>
</gene>
<dbReference type="Proteomes" id="UP001220324">
    <property type="component" value="Unassembled WGS sequence"/>
</dbReference>
<dbReference type="AlphaFoldDB" id="A0AAD6D167"/>
<dbReference type="EMBL" id="JAQIZZ010000003">
    <property type="protein sequence ID" value="KAJ5547130.1"/>
    <property type="molecule type" value="Genomic_DNA"/>
</dbReference>
<protein>
    <submittedName>
        <fullName evidence="1">Uncharacterized protein</fullName>
    </submittedName>
</protein>
<dbReference type="Pfam" id="PF20174">
    <property type="entry name" value="DUF6540"/>
    <property type="match status" value="1"/>
</dbReference>
<evidence type="ECO:0000313" key="1">
    <source>
        <dbReference type="EMBL" id="KAJ5547130.1"/>
    </source>
</evidence>
<dbReference type="InterPro" id="IPR046670">
    <property type="entry name" value="DUF6540"/>
</dbReference>
<reference evidence="1 2" key="1">
    <citation type="journal article" date="2023" name="IMA Fungus">
        <title>Comparative genomic study of the Penicillium genus elucidates a diverse pangenome and 15 lateral gene transfer events.</title>
        <authorList>
            <person name="Petersen C."/>
            <person name="Sorensen T."/>
            <person name="Nielsen M.R."/>
            <person name="Sondergaard T.E."/>
            <person name="Sorensen J.L."/>
            <person name="Fitzpatrick D.A."/>
            <person name="Frisvad J.C."/>
            <person name="Nielsen K.L."/>
        </authorList>
    </citation>
    <scope>NUCLEOTIDE SEQUENCE [LARGE SCALE GENOMIC DNA]</scope>
    <source>
        <strain evidence="1 2">IBT 35679</strain>
    </source>
</reference>
<proteinExistence type="predicted"/>
<comment type="caution">
    <text evidence="1">The sequence shown here is derived from an EMBL/GenBank/DDBJ whole genome shotgun (WGS) entry which is preliminary data.</text>
</comment>
<evidence type="ECO:0000313" key="2">
    <source>
        <dbReference type="Proteomes" id="UP001220324"/>
    </source>
</evidence>